<feature type="compositionally biased region" description="Polar residues" evidence="5">
    <location>
        <begin position="1"/>
        <end position="11"/>
    </location>
</feature>
<dbReference type="InterPro" id="IPR007526">
    <property type="entry name" value="SWIRM"/>
</dbReference>
<dbReference type="InterPro" id="IPR017884">
    <property type="entry name" value="SANT_dom"/>
</dbReference>
<comment type="caution">
    <text evidence="11">The sequence shown here is derived from an EMBL/GenBank/DDBJ whole genome shotgun (WGS) entry which is preliminary data.</text>
</comment>
<dbReference type="InterPro" id="IPR009057">
    <property type="entry name" value="Homeodomain-like_sf"/>
</dbReference>
<keyword evidence="1" id="KW-0805">Transcription regulation</keyword>
<dbReference type="PROSITE" id="PS50249">
    <property type="entry name" value="MPN"/>
    <property type="match status" value="1"/>
</dbReference>
<feature type="compositionally biased region" description="Polar residues" evidence="5">
    <location>
        <begin position="500"/>
        <end position="517"/>
    </location>
</feature>
<dbReference type="SMART" id="SM00717">
    <property type="entry name" value="SANT"/>
    <property type="match status" value="1"/>
</dbReference>
<dbReference type="AlphaFoldDB" id="A0A9W8E5E2"/>
<dbReference type="GO" id="GO:0003677">
    <property type="term" value="F:DNA binding"/>
    <property type="evidence" value="ECO:0007669"/>
    <property type="project" value="UniProtKB-KW"/>
</dbReference>
<evidence type="ECO:0000259" key="9">
    <source>
        <dbReference type="PROSITE" id="PS51293"/>
    </source>
</evidence>
<feature type="domain" description="MPN" evidence="7">
    <location>
        <begin position="540"/>
        <end position="675"/>
    </location>
</feature>
<dbReference type="Pfam" id="PF04433">
    <property type="entry name" value="SWIRM"/>
    <property type="match status" value="1"/>
</dbReference>
<feature type="domain" description="SANT" evidence="9">
    <location>
        <begin position="145"/>
        <end position="186"/>
    </location>
</feature>
<feature type="region of interest" description="Disordered" evidence="5">
    <location>
        <begin position="80"/>
        <end position="149"/>
    </location>
</feature>
<feature type="compositionally biased region" description="Basic and acidic residues" evidence="5">
    <location>
        <begin position="104"/>
        <end position="116"/>
    </location>
</feature>
<accession>A0A9W8E5E2</accession>
<evidence type="ECO:0000259" key="10">
    <source>
        <dbReference type="PROSITE" id="PS51294"/>
    </source>
</evidence>
<feature type="region of interest" description="Disordered" evidence="5">
    <location>
        <begin position="239"/>
        <end position="340"/>
    </location>
</feature>
<evidence type="ECO:0000259" key="7">
    <source>
        <dbReference type="PROSITE" id="PS50249"/>
    </source>
</evidence>
<dbReference type="SUPFAM" id="SSF102712">
    <property type="entry name" value="JAB1/MPN domain"/>
    <property type="match status" value="1"/>
</dbReference>
<dbReference type="Gene3D" id="3.40.140.10">
    <property type="entry name" value="Cytidine Deaminase, domain 2"/>
    <property type="match status" value="1"/>
</dbReference>
<feature type="compositionally biased region" description="Polar residues" evidence="5">
    <location>
        <begin position="292"/>
        <end position="309"/>
    </location>
</feature>
<dbReference type="InterPro" id="IPR017930">
    <property type="entry name" value="Myb_dom"/>
</dbReference>
<dbReference type="PROSITE" id="PS50090">
    <property type="entry name" value="MYB_LIKE"/>
    <property type="match status" value="1"/>
</dbReference>
<evidence type="ECO:0000259" key="6">
    <source>
        <dbReference type="PROSITE" id="PS50090"/>
    </source>
</evidence>
<keyword evidence="3" id="KW-0804">Transcription</keyword>
<feature type="compositionally biased region" description="Acidic residues" evidence="5">
    <location>
        <begin position="244"/>
        <end position="258"/>
    </location>
</feature>
<evidence type="ECO:0000256" key="5">
    <source>
        <dbReference type="SAM" id="MobiDB-lite"/>
    </source>
</evidence>
<evidence type="ECO:0000256" key="4">
    <source>
        <dbReference type="ARBA" id="ARBA00023242"/>
    </source>
</evidence>
<gene>
    <name evidence="11" type="ORF">IWQ62_000113</name>
</gene>
<organism evidence="11 12">
    <name type="scientific">Dispira parvispora</name>
    <dbReference type="NCBI Taxonomy" id="1520584"/>
    <lineage>
        <taxon>Eukaryota</taxon>
        <taxon>Fungi</taxon>
        <taxon>Fungi incertae sedis</taxon>
        <taxon>Zoopagomycota</taxon>
        <taxon>Kickxellomycotina</taxon>
        <taxon>Dimargaritomycetes</taxon>
        <taxon>Dimargaritales</taxon>
        <taxon>Dimargaritaceae</taxon>
        <taxon>Dispira</taxon>
    </lineage>
</organism>
<dbReference type="InterPro" id="IPR000555">
    <property type="entry name" value="JAMM/MPN+_dom"/>
</dbReference>
<evidence type="ECO:0000313" key="11">
    <source>
        <dbReference type="EMBL" id="KAJ1970204.1"/>
    </source>
</evidence>
<protein>
    <recommendedName>
        <fullName evidence="13">Myb-like, SWIRM and MPN domain-containing protein 1</fullName>
    </recommendedName>
</protein>
<keyword evidence="4" id="KW-0539">Nucleus</keyword>
<feature type="region of interest" description="Disordered" evidence="5">
    <location>
        <begin position="1"/>
        <end position="43"/>
    </location>
</feature>
<dbReference type="PROSITE" id="PS51293">
    <property type="entry name" value="SANT"/>
    <property type="match status" value="1"/>
</dbReference>
<dbReference type="PROSITE" id="PS50934">
    <property type="entry name" value="SWIRM"/>
    <property type="match status" value="1"/>
</dbReference>
<dbReference type="GO" id="GO:0008237">
    <property type="term" value="F:metallopeptidase activity"/>
    <property type="evidence" value="ECO:0007669"/>
    <property type="project" value="InterPro"/>
</dbReference>
<sequence>MTSPPCANSNDGALPHASVTNPHILAESTTTASEEPVSELPDDAFAIPEWDAIKGENWKDADAATRAIIETMLEEEAYYMAPSSSRRKRDRPTYESGTSGDTAGKNRTEWPSDTVRKVHRSKSQTNCPIDSEPHIPAISSTHLPSRRPRWTEEEDQVLVHGIRVHGLGQWRAIADHMQTRSPSQVKTRARYLLMCNRLVIAKDSSSTQLVPATVTMYHSTPASATVGASSTKVDQIDVTTTNSTDEEIDIEDVSDEIDSPGLSPIDVKPTPLPTSPPGEPTITKPIVMVTSPELSPSNTKINTPPSGIKSQSLSPTPSDQSSDLSSLPSSPNAFEPPSFDPNYISEAEKLAVPEFFTGKYNKSPDRYLKIRNYILDVWKSRQPKYVTKTAVRPGLRDCGDVNAISRVHSYLEQVGAINRNAIIPAAVYGKLMAAKSAGKNSTKVKKAKPSVQTGINLTRTTSQLDLVPRQRLDRQVKGVNVALSPGANHEDEVDLHTRSHTSTISKTVAPQSPNSPTGYDPFTLVAPLHETDVTAPVSQVTVDISALIVMDFHSHLADTEIIGLFGGKIDETERTIRIEQAFPCRSASTDFQCEMDPTSEMEARTHFAKAGLSVVGWYHSHPTFDPNPSIRDIENQSSYQGLFRRQDGWEPFVGAIVCPFYARCTRTSLFASDVQFFSLGYRMDTLLQNRLPIYCTFIAAEGQVPFSLLFQQLVELVTQYRHHPHRCDLLAGYPNFSRDSKLTKLLRACTHHLRHTPGSEKWLFLQQVSDLVIGGFGLPREEVDEWLRENQNERESIIRIFRQHLEPTSSSSPKGLLLDKGGSVVQPSDSADEEMVSIED</sequence>
<evidence type="ECO:0000256" key="1">
    <source>
        <dbReference type="ARBA" id="ARBA00023015"/>
    </source>
</evidence>
<dbReference type="InterPro" id="IPR001005">
    <property type="entry name" value="SANT/Myb"/>
</dbReference>
<dbReference type="PANTHER" id="PTHR10410">
    <property type="entry name" value="EUKARYOTIC TRANSLATION INITIATION FACTOR 3 -RELATED"/>
    <property type="match status" value="1"/>
</dbReference>
<feature type="compositionally biased region" description="Pro residues" evidence="5">
    <location>
        <begin position="270"/>
        <end position="279"/>
    </location>
</feature>
<dbReference type="PROSITE" id="PS51294">
    <property type="entry name" value="HTH_MYB"/>
    <property type="match status" value="1"/>
</dbReference>
<evidence type="ECO:0000256" key="3">
    <source>
        <dbReference type="ARBA" id="ARBA00023163"/>
    </source>
</evidence>
<feature type="region of interest" description="Disordered" evidence="5">
    <location>
        <begin position="807"/>
        <end position="840"/>
    </location>
</feature>
<proteinExistence type="predicted"/>
<dbReference type="Proteomes" id="UP001150925">
    <property type="component" value="Unassembled WGS sequence"/>
</dbReference>
<evidence type="ECO:0000313" key="12">
    <source>
        <dbReference type="Proteomes" id="UP001150925"/>
    </source>
</evidence>
<feature type="domain" description="HTH myb-type" evidence="10">
    <location>
        <begin position="146"/>
        <end position="199"/>
    </location>
</feature>
<dbReference type="InterPro" id="IPR036388">
    <property type="entry name" value="WH-like_DNA-bd_sf"/>
</dbReference>
<feature type="compositionally biased region" description="Low complexity" evidence="5">
    <location>
        <begin position="310"/>
        <end position="331"/>
    </location>
</feature>
<evidence type="ECO:0000256" key="2">
    <source>
        <dbReference type="ARBA" id="ARBA00023125"/>
    </source>
</evidence>
<dbReference type="Gene3D" id="1.10.10.10">
    <property type="entry name" value="Winged helix-like DNA-binding domain superfamily/Winged helix DNA-binding domain"/>
    <property type="match status" value="1"/>
</dbReference>
<evidence type="ECO:0000259" key="8">
    <source>
        <dbReference type="PROSITE" id="PS50934"/>
    </source>
</evidence>
<dbReference type="Gene3D" id="1.10.10.60">
    <property type="entry name" value="Homeodomain-like"/>
    <property type="match status" value="1"/>
</dbReference>
<feature type="compositionally biased region" description="Basic and acidic residues" evidence="5">
    <location>
        <begin position="488"/>
        <end position="497"/>
    </location>
</feature>
<keyword evidence="12" id="KW-1185">Reference proteome</keyword>
<dbReference type="GO" id="GO:0010468">
    <property type="term" value="P:regulation of gene expression"/>
    <property type="evidence" value="ECO:0007669"/>
    <property type="project" value="UniProtKB-ARBA"/>
</dbReference>
<feature type="domain" description="SWIRM" evidence="8">
    <location>
        <begin position="330"/>
        <end position="428"/>
    </location>
</feature>
<dbReference type="Pfam" id="PF01398">
    <property type="entry name" value="JAB"/>
    <property type="match status" value="1"/>
</dbReference>
<keyword evidence="2" id="KW-0238">DNA-binding</keyword>
<evidence type="ECO:0008006" key="13">
    <source>
        <dbReference type="Google" id="ProtNLM"/>
    </source>
</evidence>
<feature type="region of interest" description="Disordered" evidence="5">
    <location>
        <begin position="488"/>
        <end position="518"/>
    </location>
</feature>
<feature type="domain" description="Myb-like" evidence="6">
    <location>
        <begin position="146"/>
        <end position="193"/>
    </location>
</feature>
<name>A0A9W8E5E2_9FUNG</name>
<dbReference type="EMBL" id="JANBPY010000003">
    <property type="protein sequence ID" value="KAJ1970204.1"/>
    <property type="molecule type" value="Genomic_DNA"/>
</dbReference>
<dbReference type="GO" id="GO:0005634">
    <property type="term" value="C:nucleus"/>
    <property type="evidence" value="ECO:0007669"/>
    <property type="project" value="UniProtKB-ARBA"/>
</dbReference>
<dbReference type="SUPFAM" id="SSF46689">
    <property type="entry name" value="Homeodomain-like"/>
    <property type="match status" value="2"/>
</dbReference>
<dbReference type="Pfam" id="PF00249">
    <property type="entry name" value="Myb_DNA-binding"/>
    <property type="match status" value="1"/>
</dbReference>
<dbReference type="FunFam" id="1.10.10.10:FF:000020">
    <property type="entry name" value="SWI/SNF complex subunit SMARCC2 isoform c"/>
    <property type="match status" value="1"/>
</dbReference>
<dbReference type="InterPro" id="IPR050242">
    <property type="entry name" value="JAMM_MPN+_peptidase_M67A"/>
</dbReference>
<dbReference type="CDD" id="cd00167">
    <property type="entry name" value="SANT"/>
    <property type="match status" value="1"/>
</dbReference>
<dbReference type="OrthoDB" id="118550at2759"/>
<reference evidence="11" key="1">
    <citation type="submission" date="2022-07" db="EMBL/GenBank/DDBJ databases">
        <title>Phylogenomic reconstructions and comparative analyses of Kickxellomycotina fungi.</title>
        <authorList>
            <person name="Reynolds N.K."/>
            <person name="Stajich J.E."/>
            <person name="Barry K."/>
            <person name="Grigoriev I.V."/>
            <person name="Crous P."/>
            <person name="Smith M.E."/>
        </authorList>
    </citation>
    <scope>NUCLEOTIDE SEQUENCE</scope>
    <source>
        <strain evidence="11">RSA 1196</strain>
    </source>
</reference>
<dbReference type="InterPro" id="IPR037518">
    <property type="entry name" value="MPN"/>
</dbReference>
<feature type="compositionally biased region" description="Acidic residues" evidence="5">
    <location>
        <begin position="830"/>
        <end position="840"/>
    </location>
</feature>